<protein>
    <recommendedName>
        <fullName evidence="1">Phosphoribulokinase/uridine kinase domain-containing protein</fullName>
    </recommendedName>
</protein>
<dbReference type="SUPFAM" id="SSF52540">
    <property type="entry name" value="P-loop containing nucleoside triphosphate hydrolases"/>
    <property type="match status" value="1"/>
</dbReference>
<organism evidence="2 3">
    <name type="scientific">Caryophanon latum</name>
    <dbReference type="NCBI Taxonomy" id="33977"/>
    <lineage>
        <taxon>Bacteria</taxon>
        <taxon>Bacillati</taxon>
        <taxon>Bacillota</taxon>
        <taxon>Bacilli</taxon>
        <taxon>Bacillales</taxon>
        <taxon>Caryophanaceae</taxon>
        <taxon>Caryophanon</taxon>
    </lineage>
</organism>
<proteinExistence type="predicted"/>
<reference evidence="2 3" key="1">
    <citation type="submission" date="2016-07" db="EMBL/GenBank/DDBJ databases">
        <title>Caryophanon latum genome sequencing.</title>
        <authorList>
            <person name="Verma A."/>
            <person name="Pal Y."/>
            <person name="Krishnamurthi S."/>
        </authorList>
    </citation>
    <scope>NUCLEOTIDE SEQUENCE [LARGE SCALE GENOMIC DNA]</scope>
    <source>
        <strain evidence="2 3">DSM 14151</strain>
    </source>
</reference>
<dbReference type="EMBL" id="MATO01000091">
    <property type="protein sequence ID" value="OCS83278.1"/>
    <property type="molecule type" value="Genomic_DNA"/>
</dbReference>
<dbReference type="AlphaFoldDB" id="A0A1C0Y7Y7"/>
<comment type="caution">
    <text evidence="2">The sequence shown here is derived from an EMBL/GenBank/DDBJ whole genome shotgun (WGS) entry which is preliminary data.</text>
</comment>
<gene>
    <name evidence="2" type="ORF">A6K76_16255</name>
</gene>
<name>A0A1C0Y7Y7_9BACL</name>
<keyword evidence="3" id="KW-1185">Reference proteome</keyword>
<sequence length="207" mass="23862">MDMLQTLLHWIERENRSLVIGISGHDAAGKTTFTKQLAEQLSGEVEVLNTDTYIMSANIRNYTIVPFTYEGASYTSKMTACHPGAHYVAALERDIAMRKSDETKTKINPYYAQHDLPQKRRITIVEGMTVAFANAELFDVRLYFYTDRETAFQRRASSGENGDELKASYDNDRMQYELFMHPYSEQFDVVMKSTIDQPWIVEKNMLV</sequence>
<dbReference type="InterPro" id="IPR006083">
    <property type="entry name" value="PRK/URK"/>
</dbReference>
<dbReference type="Gene3D" id="3.40.50.300">
    <property type="entry name" value="P-loop containing nucleotide triphosphate hydrolases"/>
    <property type="match status" value="1"/>
</dbReference>
<accession>A0A1C0Y7Y7</accession>
<dbReference type="Pfam" id="PF00485">
    <property type="entry name" value="PRK"/>
    <property type="match status" value="1"/>
</dbReference>
<dbReference type="OrthoDB" id="2388275at2"/>
<dbReference type="GO" id="GO:0005524">
    <property type="term" value="F:ATP binding"/>
    <property type="evidence" value="ECO:0007669"/>
    <property type="project" value="InterPro"/>
</dbReference>
<evidence type="ECO:0000259" key="1">
    <source>
        <dbReference type="Pfam" id="PF00485"/>
    </source>
</evidence>
<evidence type="ECO:0000313" key="2">
    <source>
        <dbReference type="EMBL" id="OCS83278.1"/>
    </source>
</evidence>
<dbReference type="InterPro" id="IPR027417">
    <property type="entry name" value="P-loop_NTPase"/>
</dbReference>
<evidence type="ECO:0000313" key="3">
    <source>
        <dbReference type="Proteomes" id="UP000093482"/>
    </source>
</evidence>
<dbReference type="GO" id="GO:0016301">
    <property type="term" value="F:kinase activity"/>
    <property type="evidence" value="ECO:0007669"/>
    <property type="project" value="InterPro"/>
</dbReference>
<dbReference type="Proteomes" id="UP000093482">
    <property type="component" value="Unassembled WGS sequence"/>
</dbReference>
<feature type="domain" description="Phosphoribulokinase/uridine kinase" evidence="1">
    <location>
        <begin position="19"/>
        <end position="193"/>
    </location>
</feature>